<dbReference type="RefSeq" id="WP_045881306.1">
    <property type="nucleotide sequence ID" value="NZ_CP011110.1"/>
</dbReference>
<evidence type="ECO:0000313" key="15">
    <source>
        <dbReference type="EMBL" id="AKA22557.1"/>
    </source>
</evidence>
<dbReference type="SUPFAM" id="SSF81342">
    <property type="entry name" value="Transmembrane di-heme cytochromes"/>
    <property type="match status" value="1"/>
</dbReference>
<sequence length="173" mass="19201">MSQLHYSKPRRLLHWTFAVVVLWATLSGYASFLLQPSVEIKQTLAFINVSLTTLLVPLFVLRLLYMLRHPAPAAPAHQNKAERLLVHAGHAGLLVTLGTVLLSGVLMMSRPIDVFGLHLPQPLQDPAAITFFEELHHYSCLALALLVAGHIAAVILHQVRGHGVLRRMLPKRP</sequence>
<keyword evidence="11 13" id="KW-0472">Membrane</keyword>
<keyword evidence="4" id="KW-1003">Cell membrane</keyword>
<evidence type="ECO:0000256" key="5">
    <source>
        <dbReference type="ARBA" id="ARBA00022617"/>
    </source>
</evidence>
<dbReference type="InterPro" id="IPR016174">
    <property type="entry name" value="Di-haem_cyt_TM"/>
</dbReference>
<dbReference type="Pfam" id="PF01292">
    <property type="entry name" value="Ni_hydr_CYTB"/>
    <property type="match status" value="1"/>
</dbReference>
<feature type="transmembrane region" description="Helical" evidence="13">
    <location>
        <begin position="135"/>
        <end position="159"/>
    </location>
</feature>
<comment type="subcellular location">
    <subcellularLocation>
        <location evidence="2">Cell membrane</location>
        <topology evidence="2">Multi-pass membrane protein</topology>
    </subcellularLocation>
</comment>
<protein>
    <submittedName>
        <fullName evidence="15">Cytochrome B</fullName>
    </submittedName>
</protein>
<keyword evidence="8" id="KW-0249">Electron transport</keyword>
<proteinExistence type="inferred from homology"/>
<feature type="transmembrane region" description="Helical" evidence="13">
    <location>
        <begin position="44"/>
        <end position="64"/>
    </location>
</feature>
<organism evidence="15 16">
    <name type="scientific">Pseudomonas chlororaphis</name>
    <dbReference type="NCBI Taxonomy" id="587753"/>
    <lineage>
        <taxon>Bacteria</taxon>
        <taxon>Pseudomonadati</taxon>
        <taxon>Pseudomonadota</taxon>
        <taxon>Gammaproteobacteria</taxon>
        <taxon>Pseudomonadales</taxon>
        <taxon>Pseudomonadaceae</taxon>
        <taxon>Pseudomonas</taxon>
    </lineage>
</organism>
<dbReference type="InterPro" id="IPR052168">
    <property type="entry name" value="Cytochrome_b561_oxidase"/>
</dbReference>
<dbReference type="EMBL" id="CP011110">
    <property type="protein sequence ID" value="AKA22557.1"/>
    <property type="molecule type" value="Genomic_DNA"/>
</dbReference>
<dbReference type="OrthoDB" id="8589936at2"/>
<keyword evidence="5" id="KW-0349">Heme</keyword>
<dbReference type="PANTHER" id="PTHR30529">
    <property type="entry name" value="CYTOCHROME B561"/>
    <property type="match status" value="1"/>
</dbReference>
<evidence type="ECO:0000256" key="10">
    <source>
        <dbReference type="ARBA" id="ARBA00023004"/>
    </source>
</evidence>
<evidence type="ECO:0000256" key="11">
    <source>
        <dbReference type="ARBA" id="ARBA00023136"/>
    </source>
</evidence>
<dbReference type="InterPro" id="IPR011577">
    <property type="entry name" value="Cyt_b561_bac/Ni-Hgenase"/>
</dbReference>
<keyword evidence="7" id="KW-0479">Metal-binding</keyword>
<evidence type="ECO:0000256" key="12">
    <source>
        <dbReference type="ARBA" id="ARBA00037975"/>
    </source>
</evidence>
<dbReference type="GO" id="GO:0005886">
    <property type="term" value="C:plasma membrane"/>
    <property type="evidence" value="ECO:0007669"/>
    <property type="project" value="UniProtKB-SubCell"/>
</dbReference>
<gene>
    <name evidence="15" type="ORF">PCL1606_11020</name>
</gene>
<keyword evidence="3" id="KW-0813">Transport</keyword>
<evidence type="ECO:0000256" key="13">
    <source>
        <dbReference type="SAM" id="Phobius"/>
    </source>
</evidence>
<dbReference type="KEGG" id="pcz:PCL1606_11020"/>
<comment type="cofactor">
    <cofactor evidence="1">
        <name>heme b</name>
        <dbReference type="ChEBI" id="CHEBI:60344"/>
    </cofactor>
</comment>
<feature type="domain" description="Cytochrome b561 bacterial/Ni-hydrogenase" evidence="14">
    <location>
        <begin position="5"/>
        <end position="170"/>
    </location>
</feature>
<dbReference type="AlphaFoldDB" id="A0A0D5XV03"/>
<comment type="similarity">
    <text evidence="12">Belongs to the cytochrome b561 family.</text>
</comment>
<evidence type="ECO:0000256" key="4">
    <source>
        <dbReference type="ARBA" id="ARBA00022475"/>
    </source>
</evidence>
<evidence type="ECO:0000256" key="8">
    <source>
        <dbReference type="ARBA" id="ARBA00022982"/>
    </source>
</evidence>
<keyword evidence="9 13" id="KW-1133">Transmembrane helix</keyword>
<dbReference type="GO" id="GO:0009055">
    <property type="term" value="F:electron transfer activity"/>
    <property type="evidence" value="ECO:0007669"/>
    <property type="project" value="InterPro"/>
</dbReference>
<name>A0A0D5XV03_9PSED</name>
<dbReference type="PANTHER" id="PTHR30529:SF1">
    <property type="entry name" value="CYTOCHROME B561 HOMOLOG 2"/>
    <property type="match status" value="1"/>
</dbReference>
<evidence type="ECO:0000256" key="3">
    <source>
        <dbReference type="ARBA" id="ARBA00022448"/>
    </source>
</evidence>
<dbReference type="GO" id="GO:0022904">
    <property type="term" value="P:respiratory electron transport chain"/>
    <property type="evidence" value="ECO:0007669"/>
    <property type="project" value="InterPro"/>
</dbReference>
<evidence type="ECO:0000313" key="16">
    <source>
        <dbReference type="Proteomes" id="UP000032748"/>
    </source>
</evidence>
<accession>A0A0D5XV03</accession>
<evidence type="ECO:0000256" key="9">
    <source>
        <dbReference type="ARBA" id="ARBA00022989"/>
    </source>
</evidence>
<evidence type="ECO:0000256" key="1">
    <source>
        <dbReference type="ARBA" id="ARBA00001970"/>
    </source>
</evidence>
<evidence type="ECO:0000256" key="7">
    <source>
        <dbReference type="ARBA" id="ARBA00022723"/>
    </source>
</evidence>
<dbReference type="GO" id="GO:0046872">
    <property type="term" value="F:metal ion binding"/>
    <property type="evidence" value="ECO:0007669"/>
    <property type="project" value="UniProtKB-KW"/>
</dbReference>
<evidence type="ECO:0000256" key="6">
    <source>
        <dbReference type="ARBA" id="ARBA00022692"/>
    </source>
</evidence>
<feature type="transmembrane region" description="Helical" evidence="13">
    <location>
        <begin position="12"/>
        <end position="32"/>
    </location>
</feature>
<dbReference type="GO" id="GO:0020037">
    <property type="term" value="F:heme binding"/>
    <property type="evidence" value="ECO:0007669"/>
    <property type="project" value="TreeGrafter"/>
</dbReference>
<keyword evidence="6 13" id="KW-0812">Transmembrane</keyword>
<reference evidence="15 16" key="1">
    <citation type="journal article" date="2015" name="Mol. Plant Microbe Interact.">
        <title>Comparative Genomic Analysis of Pseudomonas chlororaphis PCL1606 Reveals New Insight into Antifungal Compounds Involved in Biocontrol.</title>
        <authorList>
            <person name="Calderon C.E."/>
            <person name="Ramos C."/>
            <person name="de Vicente A."/>
            <person name="Cazorla F.M."/>
        </authorList>
    </citation>
    <scope>NUCLEOTIDE SEQUENCE [LARGE SCALE GENOMIC DNA]</scope>
    <source>
        <strain evidence="15 16">PCL1606</strain>
    </source>
</reference>
<evidence type="ECO:0000259" key="14">
    <source>
        <dbReference type="Pfam" id="PF01292"/>
    </source>
</evidence>
<feature type="transmembrane region" description="Helical" evidence="13">
    <location>
        <begin position="84"/>
        <end position="108"/>
    </location>
</feature>
<dbReference type="Proteomes" id="UP000032748">
    <property type="component" value="Chromosome"/>
</dbReference>
<dbReference type="PATRIC" id="fig|587753.10.peg.1095"/>
<evidence type="ECO:0000256" key="2">
    <source>
        <dbReference type="ARBA" id="ARBA00004651"/>
    </source>
</evidence>
<keyword evidence="10" id="KW-0408">Iron</keyword>